<sequence length="163" mass="18168">MINPLFCANIDLSKPELSAGIRALARLSGSQENLHSIQGQLSPSTTQSQSVQHFVVSPDIVYGVAACNRDFQEQQDEIERTAITQLDLNTRINLSPEVIGFPITEEEISDIALMTYEVPPRHWIGFLWNLFGDKERAMIVLEELKISISSATGITTNEAVMFF</sequence>
<dbReference type="AlphaFoldDB" id="A0A0C3PMY1"/>
<dbReference type="EMBL" id="KN823850">
    <property type="protein sequence ID" value="KIO15730.1"/>
    <property type="molecule type" value="Genomic_DNA"/>
</dbReference>
<dbReference type="Proteomes" id="UP000054248">
    <property type="component" value="Unassembled WGS sequence"/>
</dbReference>
<evidence type="ECO:0000313" key="2">
    <source>
        <dbReference type="Proteomes" id="UP000054248"/>
    </source>
</evidence>
<protein>
    <submittedName>
        <fullName evidence="1">Uncharacterized protein</fullName>
    </submittedName>
</protein>
<dbReference type="OrthoDB" id="10582848at2759"/>
<name>A0A0C3PMY1_9AGAM</name>
<accession>A0A0C3PMY1</accession>
<reference evidence="2" key="2">
    <citation type="submission" date="2015-01" db="EMBL/GenBank/DDBJ databases">
        <title>Evolutionary Origins and Diversification of the Mycorrhizal Mutualists.</title>
        <authorList>
            <consortium name="DOE Joint Genome Institute"/>
            <consortium name="Mycorrhizal Genomics Consortium"/>
            <person name="Kohler A."/>
            <person name="Kuo A."/>
            <person name="Nagy L.G."/>
            <person name="Floudas D."/>
            <person name="Copeland A."/>
            <person name="Barry K.W."/>
            <person name="Cichocki N."/>
            <person name="Veneault-Fourrey C."/>
            <person name="LaButti K."/>
            <person name="Lindquist E.A."/>
            <person name="Lipzen A."/>
            <person name="Lundell T."/>
            <person name="Morin E."/>
            <person name="Murat C."/>
            <person name="Riley R."/>
            <person name="Ohm R."/>
            <person name="Sun H."/>
            <person name="Tunlid A."/>
            <person name="Henrissat B."/>
            <person name="Grigoriev I.V."/>
            <person name="Hibbett D.S."/>
            <person name="Martin F."/>
        </authorList>
    </citation>
    <scope>NUCLEOTIDE SEQUENCE [LARGE SCALE GENOMIC DNA]</scope>
    <source>
        <strain evidence="2">MUT 4182</strain>
    </source>
</reference>
<evidence type="ECO:0000313" key="1">
    <source>
        <dbReference type="EMBL" id="KIO15730.1"/>
    </source>
</evidence>
<gene>
    <name evidence="1" type="ORF">M407DRAFT_247164</name>
</gene>
<keyword evidence="2" id="KW-1185">Reference proteome</keyword>
<proteinExistence type="predicted"/>
<reference evidence="1 2" key="1">
    <citation type="submission" date="2014-04" db="EMBL/GenBank/DDBJ databases">
        <authorList>
            <consortium name="DOE Joint Genome Institute"/>
            <person name="Kuo A."/>
            <person name="Girlanda M."/>
            <person name="Perotto S."/>
            <person name="Kohler A."/>
            <person name="Nagy L.G."/>
            <person name="Floudas D."/>
            <person name="Copeland A."/>
            <person name="Barry K.W."/>
            <person name="Cichocki N."/>
            <person name="Veneault-Fourrey C."/>
            <person name="LaButti K."/>
            <person name="Lindquist E.A."/>
            <person name="Lipzen A."/>
            <person name="Lundell T."/>
            <person name="Morin E."/>
            <person name="Murat C."/>
            <person name="Sun H."/>
            <person name="Tunlid A."/>
            <person name="Henrissat B."/>
            <person name="Grigoriev I.V."/>
            <person name="Hibbett D.S."/>
            <person name="Martin F."/>
            <person name="Nordberg H.P."/>
            <person name="Cantor M.N."/>
            <person name="Hua S.X."/>
        </authorList>
    </citation>
    <scope>NUCLEOTIDE SEQUENCE [LARGE SCALE GENOMIC DNA]</scope>
    <source>
        <strain evidence="1 2">MUT 4182</strain>
    </source>
</reference>
<organism evidence="1 2">
    <name type="scientific">Tulasnella calospora MUT 4182</name>
    <dbReference type="NCBI Taxonomy" id="1051891"/>
    <lineage>
        <taxon>Eukaryota</taxon>
        <taxon>Fungi</taxon>
        <taxon>Dikarya</taxon>
        <taxon>Basidiomycota</taxon>
        <taxon>Agaricomycotina</taxon>
        <taxon>Agaricomycetes</taxon>
        <taxon>Cantharellales</taxon>
        <taxon>Tulasnellaceae</taxon>
        <taxon>Tulasnella</taxon>
    </lineage>
</organism>
<dbReference type="HOGENOM" id="CLU_1628276_0_0_1"/>
<feature type="non-terminal residue" evidence="1">
    <location>
        <position position="1"/>
    </location>
</feature>